<reference evidence="2" key="1">
    <citation type="submission" date="2025-08" db="UniProtKB">
        <authorList>
            <consortium name="Ensembl"/>
        </authorList>
    </citation>
    <scope>IDENTIFICATION</scope>
</reference>
<dbReference type="AlphaFoldDB" id="A0A8C3YUR7"/>
<protein>
    <submittedName>
        <fullName evidence="2">Uncharacterized protein</fullName>
    </submittedName>
</protein>
<keyword evidence="3" id="KW-1185">Reference proteome</keyword>
<organism evidence="2 3">
    <name type="scientific">Catagonus wagneri</name>
    <name type="common">Chacoan peccary</name>
    <dbReference type="NCBI Taxonomy" id="51154"/>
    <lineage>
        <taxon>Eukaryota</taxon>
        <taxon>Metazoa</taxon>
        <taxon>Chordata</taxon>
        <taxon>Craniata</taxon>
        <taxon>Vertebrata</taxon>
        <taxon>Euteleostomi</taxon>
        <taxon>Mammalia</taxon>
        <taxon>Eutheria</taxon>
        <taxon>Laurasiatheria</taxon>
        <taxon>Artiodactyla</taxon>
        <taxon>Suina</taxon>
        <taxon>Tayassuidae</taxon>
        <taxon>Catagonus</taxon>
    </lineage>
</organism>
<keyword evidence="1" id="KW-0472">Membrane</keyword>
<name>A0A8C3YUR7_9CETA</name>
<dbReference type="Proteomes" id="UP000694540">
    <property type="component" value="Unplaced"/>
</dbReference>
<dbReference type="Ensembl" id="ENSCWAT00000031194.1">
    <property type="protein sequence ID" value="ENSCWAP00000028783.1"/>
    <property type="gene ID" value="ENSCWAG00000021624.1"/>
</dbReference>
<dbReference type="GeneTree" id="ENSGT00900000143693"/>
<evidence type="ECO:0000313" key="3">
    <source>
        <dbReference type="Proteomes" id="UP000694540"/>
    </source>
</evidence>
<evidence type="ECO:0000313" key="2">
    <source>
        <dbReference type="Ensembl" id="ENSCWAP00000028783.1"/>
    </source>
</evidence>
<feature type="transmembrane region" description="Helical" evidence="1">
    <location>
        <begin position="61"/>
        <end position="77"/>
    </location>
</feature>
<sequence>MYSWKFQAHYHSLTGTNDSDNVVKFSINRLIIKVDGRNINKTHTMKFAVCSLCLWNYPSSIAYPFFYFFCLFAFYVEPHPQHMELPRLGV</sequence>
<proteinExistence type="predicted"/>
<evidence type="ECO:0000256" key="1">
    <source>
        <dbReference type="SAM" id="Phobius"/>
    </source>
</evidence>
<accession>A0A8C3YUR7</accession>
<keyword evidence="1" id="KW-1133">Transmembrane helix</keyword>
<keyword evidence="1" id="KW-0812">Transmembrane</keyword>
<reference evidence="2" key="2">
    <citation type="submission" date="2025-09" db="UniProtKB">
        <authorList>
            <consortium name="Ensembl"/>
        </authorList>
    </citation>
    <scope>IDENTIFICATION</scope>
</reference>